<organism evidence="4 5">
    <name type="scientific">Bdellovibrio bacteriovorus</name>
    <dbReference type="NCBI Taxonomy" id="959"/>
    <lineage>
        <taxon>Bacteria</taxon>
        <taxon>Pseudomonadati</taxon>
        <taxon>Bdellovibrionota</taxon>
        <taxon>Bdellovibrionia</taxon>
        <taxon>Bdellovibrionales</taxon>
        <taxon>Pseudobdellovibrionaceae</taxon>
        <taxon>Bdellovibrio</taxon>
    </lineage>
</organism>
<dbReference type="OrthoDB" id="5287465at2"/>
<dbReference type="Proteomes" id="UP000075391">
    <property type="component" value="Unassembled WGS sequence"/>
</dbReference>
<dbReference type="CDD" id="cd00156">
    <property type="entry name" value="REC"/>
    <property type="match status" value="1"/>
</dbReference>
<gene>
    <name evidence="4" type="ORF">AZI85_10655</name>
</gene>
<feature type="modified residue" description="4-aspartylphosphate" evidence="2">
    <location>
        <position position="58"/>
    </location>
</feature>
<dbReference type="InterPro" id="IPR011006">
    <property type="entry name" value="CheY-like_superfamily"/>
</dbReference>
<proteinExistence type="predicted"/>
<reference evidence="4 5" key="1">
    <citation type="submission" date="2016-03" db="EMBL/GenBank/DDBJ databases">
        <authorList>
            <person name="Ploux O."/>
        </authorList>
    </citation>
    <scope>NUCLEOTIDE SEQUENCE [LARGE SCALE GENOMIC DNA]</scope>
    <source>
        <strain evidence="4 5">BER2</strain>
    </source>
</reference>
<comment type="caution">
    <text evidence="4">The sequence shown here is derived from an EMBL/GenBank/DDBJ whole genome shotgun (WGS) entry which is preliminary data.</text>
</comment>
<evidence type="ECO:0000313" key="5">
    <source>
        <dbReference type="Proteomes" id="UP000075391"/>
    </source>
</evidence>
<dbReference type="Gene3D" id="3.40.50.2300">
    <property type="match status" value="1"/>
</dbReference>
<evidence type="ECO:0000313" key="4">
    <source>
        <dbReference type="EMBL" id="KYG60910.1"/>
    </source>
</evidence>
<dbReference type="Gene3D" id="1.25.40.10">
    <property type="entry name" value="Tetratricopeptide repeat domain"/>
    <property type="match status" value="1"/>
</dbReference>
<evidence type="ECO:0000259" key="3">
    <source>
        <dbReference type="PROSITE" id="PS50110"/>
    </source>
</evidence>
<feature type="domain" description="Response regulatory" evidence="3">
    <location>
        <begin position="8"/>
        <end position="127"/>
    </location>
</feature>
<dbReference type="InterPro" id="IPR050595">
    <property type="entry name" value="Bact_response_regulator"/>
</dbReference>
<evidence type="ECO:0000256" key="1">
    <source>
        <dbReference type="ARBA" id="ARBA00022553"/>
    </source>
</evidence>
<dbReference type="SMART" id="SM00448">
    <property type="entry name" value="REC"/>
    <property type="match status" value="1"/>
</dbReference>
<dbReference type="Pfam" id="PF00072">
    <property type="entry name" value="Response_reg"/>
    <property type="match status" value="1"/>
</dbReference>
<dbReference type="AlphaFoldDB" id="A0A150WDE4"/>
<keyword evidence="1 2" id="KW-0597">Phosphoprotein</keyword>
<dbReference type="InterPro" id="IPR011990">
    <property type="entry name" value="TPR-like_helical_dom_sf"/>
</dbReference>
<dbReference type="InterPro" id="IPR001789">
    <property type="entry name" value="Sig_transdc_resp-reg_receiver"/>
</dbReference>
<name>A0A150WDE4_BDEBC</name>
<dbReference type="PROSITE" id="PS50110">
    <property type="entry name" value="RESPONSE_REGULATORY"/>
    <property type="match status" value="1"/>
</dbReference>
<dbReference type="SUPFAM" id="SSF52172">
    <property type="entry name" value="CheY-like"/>
    <property type="match status" value="1"/>
</dbReference>
<dbReference type="RefSeq" id="WP_063244753.1">
    <property type="nucleotide sequence ID" value="NZ_LUKF01000018.1"/>
</dbReference>
<protein>
    <submittedName>
        <fullName evidence="4">Two-component response regulator</fullName>
    </submittedName>
</protein>
<dbReference type="EMBL" id="LUKF01000018">
    <property type="protein sequence ID" value="KYG60910.1"/>
    <property type="molecule type" value="Genomic_DNA"/>
</dbReference>
<dbReference type="PANTHER" id="PTHR44591">
    <property type="entry name" value="STRESS RESPONSE REGULATOR PROTEIN 1"/>
    <property type="match status" value="1"/>
</dbReference>
<sequence>MDSSSKNRILILEDDEAIGNALKEILSRAGHQVYLAARPDEANTILSTQNNLDFLFCDCLLPQMTGLDFIKQARNNYPNARFKVVLMSGIYTDKQFIQEATQSTQAIAFLKKPFEMEQVLKLVKKEEAPKREESSSARKLLYQMFANPTVTSRQKRKVIESIEEVSGFDLPFLYSLLVETKSSGYLNIYNADGSVSGISFCNGNIVGVDVDDKTTFLGEMLIQSGYATPKDVQNALRDKNNRRIGNYLIQNNQLSPHAFDLILMEQMNIRLVRTIVDQKIRVNFASAEVEMSNPSIDADTLSYYLHDWIASKISLNWLKSLYVMWSGNVIVKSPTFREDHPALTMSLIKSLEGLPLKLNNQMTLSQLLDVKGYSEIAVYKAIHFLLTKGLVVFAQRAAFANPQEQLKVLKKIWAELDGKNGYEITSYMETAAGGASMEAALEEFLTMLGEQPQDATSEAFAVWSKIKRTAEDAVTASQDSSKIDQYRQATQKSEAEAKLRATTLMEEVKKQLQYNQYAKALETLAEITKLNPQTQQLHLYSSWAKLGSVDPAKKQFVLKEVELELVQVPPDERYDTLFPFVIGLFNKIKGDVVAARKSFEKSVALDPSFIPARREISLLTAANKKQDVFNMDLKQVVSGFFKKR</sequence>
<dbReference type="GO" id="GO:0000160">
    <property type="term" value="P:phosphorelay signal transduction system"/>
    <property type="evidence" value="ECO:0007669"/>
    <property type="project" value="InterPro"/>
</dbReference>
<accession>A0A150WDE4</accession>
<dbReference type="PANTHER" id="PTHR44591:SF3">
    <property type="entry name" value="RESPONSE REGULATORY DOMAIN-CONTAINING PROTEIN"/>
    <property type="match status" value="1"/>
</dbReference>
<evidence type="ECO:0000256" key="2">
    <source>
        <dbReference type="PROSITE-ProRule" id="PRU00169"/>
    </source>
</evidence>